<reference evidence="14 15" key="2">
    <citation type="submission" date="2019-01" db="EMBL/GenBank/DDBJ databases">
        <title>The decoding of complex shrimp genome reveals the adaptation for benthos swimmer, frequently molting mechanism and breeding impact on genome.</title>
        <authorList>
            <person name="Sun Y."/>
            <person name="Gao Y."/>
            <person name="Yu Y."/>
        </authorList>
    </citation>
    <scope>NUCLEOTIDE SEQUENCE [LARGE SCALE GENOMIC DNA]</scope>
    <source>
        <tissue evidence="14">Muscle</tissue>
    </source>
</reference>
<evidence type="ECO:0000256" key="1">
    <source>
        <dbReference type="ARBA" id="ARBA00004123"/>
    </source>
</evidence>
<feature type="compositionally biased region" description="Pro residues" evidence="12">
    <location>
        <begin position="57"/>
        <end position="66"/>
    </location>
</feature>
<evidence type="ECO:0000256" key="5">
    <source>
        <dbReference type="ARBA" id="ARBA00022833"/>
    </source>
</evidence>
<keyword evidence="8" id="KW-0804">Transcription</keyword>
<keyword evidence="9" id="KW-0539">Nucleus</keyword>
<evidence type="ECO:0000259" key="13">
    <source>
        <dbReference type="PROSITE" id="PS50157"/>
    </source>
</evidence>
<keyword evidence="2" id="KW-0479">Metal-binding</keyword>
<keyword evidence="15" id="KW-1185">Reference proteome</keyword>
<dbReference type="GO" id="GO:0000978">
    <property type="term" value="F:RNA polymerase II cis-regulatory region sequence-specific DNA binding"/>
    <property type="evidence" value="ECO:0007669"/>
    <property type="project" value="TreeGrafter"/>
</dbReference>
<evidence type="ECO:0000313" key="15">
    <source>
        <dbReference type="Proteomes" id="UP000283509"/>
    </source>
</evidence>
<evidence type="ECO:0000256" key="11">
    <source>
        <dbReference type="PROSITE-ProRule" id="PRU00042"/>
    </source>
</evidence>
<dbReference type="InterPro" id="IPR036236">
    <property type="entry name" value="Znf_C2H2_sf"/>
</dbReference>
<evidence type="ECO:0000256" key="7">
    <source>
        <dbReference type="ARBA" id="ARBA00023125"/>
    </source>
</evidence>
<keyword evidence="7" id="KW-0238">DNA-binding</keyword>
<evidence type="ECO:0000256" key="6">
    <source>
        <dbReference type="ARBA" id="ARBA00023015"/>
    </source>
</evidence>
<dbReference type="FunFam" id="3.30.160.60:FF:000624">
    <property type="entry name" value="zinc finger protein 697"/>
    <property type="match status" value="1"/>
</dbReference>
<evidence type="ECO:0000256" key="2">
    <source>
        <dbReference type="ARBA" id="ARBA00022723"/>
    </source>
</evidence>
<dbReference type="PROSITE" id="PS00028">
    <property type="entry name" value="ZINC_FINGER_C2H2_1"/>
    <property type="match status" value="3"/>
</dbReference>
<dbReference type="SUPFAM" id="SSF57667">
    <property type="entry name" value="beta-beta-alpha zinc fingers"/>
    <property type="match status" value="1"/>
</dbReference>
<organism evidence="14 15">
    <name type="scientific">Penaeus vannamei</name>
    <name type="common">Whiteleg shrimp</name>
    <name type="synonym">Litopenaeus vannamei</name>
    <dbReference type="NCBI Taxonomy" id="6689"/>
    <lineage>
        <taxon>Eukaryota</taxon>
        <taxon>Metazoa</taxon>
        <taxon>Ecdysozoa</taxon>
        <taxon>Arthropoda</taxon>
        <taxon>Crustacea</taxon>
        <taxon>Multicrustacea</taxon>
        <taxon>Malacostraca</taxon>
        <taxon>Eumalacostraca</taxon>
        <taxon>Eucarida</taxon>
        <taxon>Decapoda</taxon>
        <taxon>Dendrobranchiata</taxon>
        <taxon>Penaeoidea</taxon>
        <taxon>Penaeidae</taxon>
        <taxon>Penaeus</taxon>
    </lineage>
</organism>
<evidence type="ECO:0000256" key="8">
    <source>
        <dbReference type="ARBA" id="ARBA00023163"/>
    </source>
</evidence>
<evidence type="ECO:0000256" key="3">
    <source>
        <dbReference type="ARBA" id="ARBA00022737"/>
    </source>
</evidence>
<dbReference type="GO" id="GO:0000981">
    <property type="term" value="F:DNA-binding transcription factor activity, RNA polymerase II-specific"/>
    <property type="evidence" value="ECO:0007669"/>
    <property type="project" value="TreeGrafter"/>
</dbReference>
<evidence type="ECO:0000256" key="9">
    <source>
        <dbReference type="ARBA" id="ARBA00023242"/>
    </source>
</evidence>
<protein>
    <submittedName>
        <fullName evidence="14">Transcription factor Sp5</fullName>
    </submittedName>
</protein>
<dbReference type="Proteomes" id="UP000283509">
    <property type="component" value="Unassembled WGS sequence"/>
</dbReference>
<feature type="domain" description="C2H2-type" evidence="13">
    <location>
        <begin position="231"/>
        <end position="258"/>
    </location>
</feature>
<comment type="subcellular location">
    <subcellularLocation>
        <location evidence="1">Nucleus</location>
    </subcellularLocation>
</comment>
<comment type="caution">
    <text evidence="14">The sequence shown here is derived from an EMBL/GenBank/DDBJ whole genome shotgun (WGS) entry which is preliminary data.</text>
</comment>
<dbReference type="FunFam" id="3.30.160.60:FF:000014">
    <property type="entry name" value="Transcription factor Sp3"/>
    <property type="match status" value="1"/>
</dbReference>
<proteinExistence type="inferred from homology"/>
<dbReference type="PROSITE" id="PS50157">
    <property type="entry name" value="ZINC_FINGER_C2H2_2"/>
    <property type="match status" value="3"/>
</dbReference>
<dbReference type="AlphaFoldDB" id="A0A3R7Q766"/>
<accession>A0A3R7Q766</accession>
<dbReference type="EMBL" id="QCYY01002446">
    <property type="protein sequence ID" value="ROT70264.1"/>
    <property type="molecule type" value="Genomic_DNA"/>
</dbReference>
<keyword evidence="3" id="KW-0677">Repeat</keyword>
<evidence type="ECO:0000256" key="10">
    <source>
        <dbReference type="ARBA" id="ARBA00038409"/>
    </source>
</evidence>
<dbReference type="PANTHER" id="PTHR23235:SF29">
    <property type="entry name" value="TRANSCRIPTION FACTOR SP5"/>
    <property type="match status" value="1"/>
</dbReference>
<evidence type="ECO:0000313" key="14">
    <source>
        <dbReference type="EMBL" id="ROT70264.1"/>
    </source>
</evidence>
<feature type="domain" description="C2H2-type" evidence="13">
    <location>
        <begin position="201"/>
        <end position="230"/>
    </location>
</feature>
<dbReference type="PANTHER" id="PTHR23235">
    <property type="entry name" value="KRUEPPEL-LIKE TRANSCRIPTION FACTOR"/>
    <property type="match status" value="1"/>
</dbReference>
<feature type="region of interest" description="Disordered" evidence="12">
    <location>
        <begin position="52"/>
        <end position="71"/>
    </location>
</feature>
<dbReference type="OrthoDB" id="6360012at2759"/>
<dbReference type="GO" id="GO:0008270">
    <property type="term" value="F:zinc ion binding"/>
    <property type="evidence" value="ECO:0007669"/>
    <property type="project" value="UniProtKB-KW"/>
</dbReference>
<dbReference type="GO" id="GO:0005634">
    <property type="term" value="C:nucleus"/>
    <property type="evidence" value="ECO:0007669"/>
    <property type="project" value="UniProtKB-SubCell"/>
</dbReference>
<keyword evidence="6" id="KW-0805">Transcription regulation</keyword>
<keyword evidence="4 11" id="KW-0863">Zinc-finger</keyword>
<keyword evidence="5" id="KW-0862">Zinc</keyword>
<dbReference type="Pfam" id="PF00096">
    <property type="entry name" value="zf-C2H2"/>
    <property type="match status" value="2"/>
</dbReference>
<evidence type="ECO:0000256" key="4">
    <source>
        <dbReference type="ARBA" id="ARBA00022771"/>
    </source>
</evidence>
<name>A0A3R7Q766_PENVA</name>
<gene>
    <name evidence="14" type="ORF">C7M84_011451</name>
</gene>
<dbReference type="InterPro" id="IPR013087">
    <property type="entry name" value="Znf_C2H2_type"/>
</dbReference>
<dbReference type="SMART" id="SM00355">
    <property type="entry name" value="ZnF_C2H2"/>
    <property type="match status" value="3"/>
</dbReference>
<feature type="domain" description="C2H2-type" evidence="13">
    <location>
        <begin position="171"/>
        <end position="200"/>
    </location>
</feature>
<dbReference type="Gene3D" id="3.30.160.60">
    <property type="entry name" value="Classic Zinc Finger"/>
    <property type="match status" value="3"/>
</dbReference>
<reference evidence="14 15" key="1">
    <citation type="submission" date="2018-04" db="EMBL/GenBank/DDBJ databases">
        <authorList>
            <person name="Zhang X."/>
            <person name="Yuan J."/>
            <person name="Li F."/>
            <person name="Xiang J."/>
        </authorList>
    </citation>
    <scope>NUCLEOTIDE SEQUENCE [LARGE SCALE GENOMIC DNA]</scope>
    <source>
        <tissue evidence="14">Muscle</tissue>
    </source>
</reference>
<evidence type="ECO:0000256" key="12">
    <source>
        <dbReference type="SAM" id="MobiDB-lite"/>
    </source>
</evidence>
<comment type="similarity">
    <text evidence="10">Belongs to the Sp1 C2H2-type zinc-finger protein family.</text>
</comment>
<sequence>MHSVLSINRLPRLSLTSVDNLPTSRRLTCTAASGASLSVPAAPLQRPCQRYHTATLSPPPEKPLTPPRESHTSPWWSASAYNTPTSHATYDYPFHLYQQHAGLAGPLLGQGNPTLIPQQPNAFAQDHPSAAKAHRFCSRQHVSRWSSLSTMPLPQLPGRLTKQYRRQEREHICHVPGCGKLYAKTSHLKAHLLSHSGERPFVCQWMYCDKAFTRSDELQRHLRTHTGEKRFQCGECGKRFMRSDHYNKHVKTHQNRRARLALLLLPKVITSTSSCAMKLPAILAGTLAPSHCQILPFLKQICRSLIWTSEV</sequence>